<dbReference type="GO" id="GO:0051539">
    <property type="term" value="F:4 iron, 4 sulfur cluster binding"/>
    <property type="evidence" value="ECO:0007669"/>
    <property type="project" value="UniProtKB-KW"/>
</dbReference>
<comment type="similarity">
    <text evidence="12">Belongs to the complex I 23 kDa subunit family.</text>
</comment>
<feature type="binding site" evidence="12">
    <location>
        <position position="80"/>
    </location>
    <ligand>
        <name>[4Fe-4S] cluster</name>
        <dbReference type="ChEBI" id="CHEBI:49883"/>
        <label>1</label>
    </ligand>
</feature>
<comment type="catalytic activity">
    <reaction evidence="12">
        <text>a quinone + NADH + 5 H(+)(in) = a quinol + NAD(+) + 4 H(+)(out)</text>
        <dbReference type="Rhea" id="RHEA:57888"/>
        <dbReference type="ChEBI" id="CHEBI:15378"/>
        <dbReference type="ChEBI" id="CHEBI:24646"/>
        <dbReference type="ChEBI" id="CHEBI:57540"/>
        <dbReference type="ChEBI" id="CHEBI:57945"/>
        <dbReference type="ChEBI" id="CHEBI:132124"/>
    </reaction>
</comment>
<evidence type="ECO:0000256" key="9">
    <source>
        <dbReference type="ARBA" id="ARBA00023027"/>
    </source>
</evidence>
<feature type="binding site" evidence="12">
    <location>
        <position position="74"/>
    </location>
    <ligand>
        <name>[4Fe-4S] cluster</name>
        <dbReference type="ChEBI" id="CHEBI:49883"/>
        <label>1</label>
    </ligand>
</feature>
<dbReference type="Pfam" id="PF12838">
    <property type="entry name" value="Fer4_7"/>
    <property type="match status" value="1"/>
</dbReference>
<dbReference type="AlphaFoldDB" id="A0A537J063"/>
<evidence type="ECO:0000256" key="3">
    <source>
        <dbReference type="ARBA" id="ARBA00022719"/>
    </source>
</evidence>
<feature type="binding site" evidence="12">
    <location>
        <position position="115"/>
    </location>
    <ligand>
        <name>[4Fe-4S] cluster</name>
        <dbReference type="ChEBI" id="CHEBI:49883"/>
        <label>2</label>
    </ligand>
</feature>
<comment type="subcellular location">
    <subcellularLocation>
        <location evidence="12">Cell membrane</location>
        <topology evidence="12">Peripheral membrane protein</topology>
    </subcellularLocation>
</comment>
<dbReference type="PROSITE" id="PS51379">
    <property type="entry name" value="4FE4S_FER_2"/>
    <property type="match status" value="2"/>
</dbReference>
<protein>
    <recommendedName>
        <fullName evidence="12">NADH-quinone oxidoreductase subunit I</fullName>
        <ecNumber evidence="12">7.1.1.-</ecNumber>
    </recommendedName>
    <alternativeName>
        <fullName evidence="12">NADH dehydrogenase I subunit I</fullName>
    </alternativeName>
    <alternativeName>
        <fullName evidence="12">NDH-1 subunit I</fullName>
    </alternativeName>
</protein>
<evidence type="ECO:0000256" key="1">
    <source>
        <dbReference type="ARBA" id="ARBA00022475"/>
    </source>
</evidence>
<organism evidence="14 15">
    <name type="scientific">Candidatus Segetimicrobium genomatis</name>
    <dbReference type="NCBI Taxonomy" id="2569760"/>
    <lineage>
        <taxon>Bacteria</taxon>
        <taxon>Bacillati</taxon>
        <taxon>Candidatus Sysuimicrobiota</taxon>
        <taxon>Candidatus Sysuimicrobiia</taxon>
        <taxon>Candidatus Sysuimicrobiales</taxon>
        <taxon>Candidatus Segetimicrobiaceae</taxon>
        <taxon>Candidatus Segetimicrobium</taxon>
    </lineage>
</organism>
<dbReference type="InterPro" id="IPR017896">
    <property type="entry name" value="4Fe4S_Fe-S-bd"/>
</dbReference>
<dbReference type="GO" id="GO:0005506">
    <property type="term" value="F:iron ion binding"/>
    <property type="evidence" value="ECO:0007669"/>
    <property type="project" value="UniProtKB-UniRule"/>
</dbReference>
<sequence>MSAQMMPHSDGRRSRMVRIVAGMVGLVVGLKSTLRAMFEPKVTVSYPLQKLNVSPRWHGLLALPIDPETDNDKCIICFQCERVCPDRCIHIEATGKAKDRLLTRFDIEMDKCCYCGLCVEVCPTEAIVFVPHYEASTYNRANLLYDLDDLHRAAPKEPIATGVVKVRQ</sequence>
<dbReference type="NCBIfam" id="TIGR01971">
    <property type="entry name" value="NuoI"/>
    <property type="match status" value="1"/>
</dbReference>
<feature type="binding site" evidence="12">
    <location>
        <position position="118"/>
    </location>
    <ligand>
        <name>[4Fe-4S] cluster</name>
        <dbReference type="ChEBI" id="CHEBI:49883"/>
        <label>2</label>
    </ligand>
</feature>
<comment type="cofactor">
    <cofactor evidence="12">
        <name>[4Fe-4S] cluster</name>
        <dbReference type="ChEBI" id="CHEBI:49883"/>
    </cofactor>
    <text evidence="12">Binds 2 [4Fe-4S] clusters per subunit.</text>
</comment>
<dbReference type="EMBL" id="VBAP01000008">
    <property type="protein sequence ID" value="TMI76954.1"/>
    <property type="molecule type" value="Genomic_DNA"/>
</dbReference>
<dbReference type="PANTHER" id="PTHR10849:SF24">
    <property type="entry name" value="NADH-QUINONE OXIDOREDUCTASE SUBUNIT I 2"/>
    <property type="match status" value="1"/>
</dbReference>
<keyword evidence="6 12" id="KW-1278">Translocase</keyword>
<reference evidence="14 15" key="1">
    <citation type="journal article" date="2019" name="Nat. Microbiol.">
        <title>Mediterranean grassland soil C-N compound turnover is dependent on rainfall and depth, and is mediated by genomically divergent microorganisms.</title>
        <authorList>
            <person name="Diamond S."/>
            <person name="Andeer P.F."/>
            <person name="Li Z."/>
            <person name="Crits-Christoph A."/>
            <person name="Burstein D."/>
            <person name="Anantharaman K."/>
            <person name="Lane K.R."/>
            <person name="Thomas B.C."/>
            <person name="Pan C."/>
            <person name="Northen T.R."/>
            <person name="Banfield J.F."/>
        </authorList>
    </citation>
    <scope>NUCLEOTIDE SEQUENCE [LARGE SCALE GENOMIC DNA]</scope>
    <source>
        <strain evidence="14">NP_8</strain>
    </source>
</reference>
<evidence type="ECO:0000256" key="10">
    <source>
        <dbReference type="ARBA" id="ARBA00023075"/>
    </source>
</evidence>
<dbReference type="PANTHER" id="PTHR10849">
    <property type="entry name" value="NADH DEHYDROGENASE UBIQUINONE IRON-SULFUR PROTEIN 8, MITOCHONDRIAL"/>
    <property type="match status" value="1"/>
</dbReference>
<dbReference type="Gene3D" id="3.30.70.3270">
    <property type="match status" value="1"/>
</dbReference>
<evidence type="ECO:0000256" key="2">
    <source>
        <dbReference type="ARBA" id="ARBA00022485"/>
    </source>
</evidence>
<gene>
    <name evidence="12" type="primary">nuoI</name>
    <name evidence="14" type="ORF">E6H05_01715</name>
</gene>
<feature type="binding site" evidence="12">
    <location>
        <position position="122"/>
    </location>
    <ligand>
        <name>[4Fe-4S] cluster</name>
        <dbReference type="ChEBI" id="CHEBI:49883"/>
        <label>1</label>
    </ligand>
</feature>
<evidence type="ECO:0000256" key="5">
    <source>
        <dbReference type="ARBA" id="ARBA00022737"/>
    </source>
</evidence>
<dbReference type="GO" id="GO:0005886">
    <property type="term" value="C:plasma membrane"/>
    <property type="evidence" value="ECO:0007669"/>
    <property type="project" value="UniProtKB-SubCell"/>
</dbReference>
<proteinExistence type="inferred from homology"/>
<feature type="binding site" evidence="12">
    <location>
        <position position="84"/>
    </location>
    <ligand>
        <name>[4Fe-4S] cluster</name>
        <dbReference type="ChEBI" id="CHEBI:49883"/>
        <label>2</label>
    </ligand>
</feature>
<dbReference type="InterPro" id="IPR010226">
    <property type="entry name" value="NADH_quinone_OxRdtase_chainI"/>
</dbReference>
<dbReference type="SUPFAM" id="SSF54862">
    <property type="entry name" value="4Fe-4S ferredoxins"/>
    <property type="match status" value="1"/>
</dbReference>
<dbReference type="EC" id="7.1.1.-" evidence="12"/>
<evidence type="ECO:0000256" key="8">
    <source>
        <dbReference type="ARBA" id="ARBA00023014"/>
    </source>
</evidence>
<feature type="domain" description="4Fe-4S ferredoxin-type" evidence="13">
    <location>
        <begin position="65"/>
        <end position="94"/>
    </location>
</feature>
<feature type="binding site" evidence="12">
    <location>
        <position position="112"/>
    </location>
    <ligand>
        <name>[4Fe-4S] cluster</name>
        <dbReference type="ChEBI" id="CHEBI:49883"/>
        <label>2</label>
    </ligand>
</feature>
<keyword evidence="7 12" id="KW-0408">Iron</keyword>
<dbReference type="PROSITE" id="PS00198">
    <property type="entry name" value="4FE4S_FER_1"/>
    <property type="match status" value="1"/>
</dbReference>
<keyword evidence="2 12" id="KW-0004">4Fe-4S</keyword>
<evidence type="ECO:0000256" key="4">
    <source>
        <dbReference type="ARBA" id="ARBA00022723"/>
    </source>
</evidence>
<keyword evidence="11 12" id="KW-0472">Membrane</keyword>
<keyword evidence="4 12" id="KW-0479">Metal-binding</keyword>
<evidence type="ECO:0000256" key="11">
    <source>
        <dbReference type="ARBA" id="ARBA00023136"/>
    </source>
</evidence>
<accession>A0A537J063</accession>
<keyword evidence="9 12" id="KW-0520">NAD</keyword>
<keyword evidence="3 12" id="KW-0874">Quinone</keyword>
<evidence type="ECO:0000256" key="12">
    <source>
        <dbReference type="HAMAP-Rule" id="MF_01351"/>
    </source>
</evidence>
<evidence type="ECO:0000259" key="13">
    <source>
        <dbReference type="PROSITE" id="PS51379"/>
    </source>
</evidence>
<keyword evidence="1 12" id="KW-1003">Cell membrane</keyword>
<evidence type="ECO:0000256" key="7">
    <source>
        <dbReference type="ARBA" id="ARBA00023004"/>
    </source>
</evidence>
<evidence type="ECO:0000313" key="15">
    <source>
        <dbReference type="Proteomes" id="UP000318834"/>
    </source>
</evidence>
<keyword evidence="8 12" id="KW-0411">Iron-sulfur</keyword>
<keyword evidence="10 12" id="KW-0830">Ubiquinone</keyword>
<dbReference type="GO" id="GO:0048038">
    <property type="term" value="F:quinone binding"/>
    <property type="evidence" value="ECO:0007669"/>
    <property type="project" value="UniProtKB-KW"/>
</dbReference>
<comment type="caution">
    <text evidence="14">The sequence shown here is derived from an EMBL/GenBank/DDBJ whole genome shotgun (WGS) entry which is preliminary data.</text>
</comment>
<dbReference type="HAMAP" id="MF_01351">
    <property type="entry name" value="NDH1_NuoI"/>
    <property type="match status" value="1"/>
</dbReference>
<feature type="domain" description="4Fe-4S ferredoxin-type" evidence="13">
    <location>
        <begin position="103"/>
        <end position="132"/>
    </location>
</feature>
<comment type="function">
    <text evidence="12">NDH-1 shuttles electrons from NADH, via FMN and iron-sulfur (Fe-S) centers, to quinones in the respiratory chain. The immediate electron acceptor for the enzyme in this species is believed to be ubiquinone. Couples the redox reaction to proton translocation (for every two electrons transferred, four hydrogen ions are translocated across the cytoplasmic membrane), and thus conserves the redox energy in a proton gradient.</text>
</comment>
<comment type="subunit">
    <text evidence="12">NDH-1 is composed of 14 different subunits. Subunits NuoA, H, J, K, L, M, N constitute the membrane sector of the complex.</text>
</comment>
<dbReference type="Proteomes" id="UP000318834">
    <property type="component" value="Unassembled WGS sequence"/>
</dbReference>
<keyword evidence="5" id="KW-0677">Repeat</keyword>
<dbReference type="InterPro" id="IPR017900">
    <property type="entry name" value="4Fe4S_Fe_S_CS"/>
</dbReference>
<evidence type="ECO:0000313" key="14">
    <source>
        <dbReference type="EMBL" id="TMI76954.1"/>
    </source>
</evidence>
<feature type="binding site" evidence="12">
    <location>
        <position position="77"/>
    </location>
    <ligand>
        <name>[4Fe-4S] cluster</name>
        <dbReference type="ChEBI" id="CHEBI:49883"/>
        <label>1</label>
    </ligand>
</feature>
<evidence type="ECO:0000256" key="6">
    <source>
        <dbReference type="ARBA" id="ARBA00022967"/>
    </source>
</evidence>
<dbReference type="GO" id="GO:0050136">
    <property type="term" value="F:NADH dehydrogenase (quinone) (non-electrogenic) activity"/>
    <property type="evidence" value="ECO:0007669"/>
    <property type="project" value="UniProtKB-UniRule"/>
</dbReference>
<name>A0A537J063_9BACT</name>